<evidence type="ECO:0000313" key="1">
    <source>
        <dbReference type="EMBL" id="AUX33293.1"/>
    </source>
</evidence>
<sequence length="40" mass="4162">MGDLGSPSGGARGGAAMLARYVEPFELTDPAQCTRGAYRM</sequence>
<dbReference type="AlphaFoldDB" id="A0A4P2QUQ5"/>
<dbReference type="Proteomes" id="UP000295497">
    <property type="component" value="Chromosome"/>
</dbReference>
<dbReference type="EMBL" id="CP012672">
    <property type="protein sequence ID" value="AUX33293.1"/>
    <property type="molecule type" value="Genomic_DNA"/>
</dbReference>
<name>A0A4P2QUQ5_SORCE</name>
<evidence type="ECO:0000313" key="2">
    <source>
        <dbReference type="Proteomes" id="UP000295497"/>
    </source>
</evidence>
<proteinExistence type="predicted"/>
<reference evidence="1 2" key="1">
    <citation type="submission" date="2015-09" db="EMBL/GenBank/DDBJ databases">
        <title>Sorangium comparison.</title>
        <authorList>
            <person name="Zaburannyi N."/>
            <person name="Bunk B."/>
            <person name="Overmann J."/>
            <person name="Mueller R."/>
        </authorList>
    </citation>
    <scope>NUCLEOTIDE SEQUENCE [LARGE SCALE GENOMIC DNA]</scope>
    <source>
        <strain evidence="1 2">So ce836</strain>
    </source>
</reference>
<organism evidence="1 2">
    <name type="scientific">Sorangium cellulosum</name>
    <name type="common">Polyangium cellulosum</name>
    <dbReference type="NCBI Taxonomy" id="56"/>
    <lineage>
        <taxon>Bacteria</taxon>
        <taxon>Pseudomonadati</taxon>
        <taxon>Myxococcota</taxon>
        <taxon>Polyangia</taxon>
        <taxon>Polyangiales</taxon>
        <taxon>Polyangiaceae</taxon>
        <taxon>Sorangium</taxon>
    </lineage>
</organism>
<gene>
    <name evidence="1" type="ORF">SOCE836_054480</name>
</gene>
<accession>A0A4P2QUQ5</accession>
<dbReference type="RefSeq" id="WP_257792724.1">
    <property type="nucleotide sequence ID" value="NZ_CP012672.1"/>
</dbReference>
<protein>
    <submittedName>
        <fullName evidence="1">Uncharacterized protein</fullName>
    </submittedName>
</protein>